<reference evidence="7" key="4">
    <citation type="submission" date="2017-03" db="EMBL/GenBank/DDBJ databases">
        <authorList>
            <person name="Afonso C.L."/>
            <person name="Miller P.J."/>
            <person name="Scott M.A."/>
            <person name="Spackman E."/>
            <person name="Goraichik I."/>
            <person name="Dimitrov K.M."/>
            <person name="Suarez D.L."/>
            <person name="Swayne D.E."/>
        </authorList>
    </citation>
    <scope>NUCLEOTIDE SEQUENCE [LARGE SCALE GENOMIC DNA]</scope>
    <source>
        <strain evidence="7">ATCC 9175</strain>
    </source>
</reference>
<feature type="compositionally biased region" description="Polar residues" evidence="1">
    <location>
        <begin position="142"/>
        <end position="151"/>
    </location>
</feature>
<reference evidence="3" key="1">
    <citation type="submission" date="2016-09" db="EMBL/GenBank/DDBJ databases">
        <title>Complete Genome Sequence of Brevibacterium aurantiacum SMQ-1335.</title>
        <authorList>
            <person name="de Melo A.G."/>
            <person name="Labrie S.J."/>
            <person name="Dumaresq J."/>
            <person name="Roberts R.J."/>
            <person name="Tremblay D.M."/>
            <person name="Moineau S."/>
        </authorList>
    </citation>
    <scope>NUCLEOTIDE SEQUENCE</scope>
    <source>
        <strain evidence="3">SMQ-1335</strain>
    </source>
</reference>
<dbReference type="Proteomes" id="UP000283000">
    <property type="component" value="Chromosome"/>
</dbReference>
<reference evidence="12 13" key="6">
    <citation type="submission" date="2017-12" db="EMBL/GenBank/DDBJ databases">
        <authorList>
            <person name="Levesque S."/>
        </authorList>
    </citation>
    <scope>NUCLEOTIDE SEQUENCE [LARGE SCALE GENOMIC DNA]</scope>
    <source>
        <strain evidence="4 13">SMQ-1417</strain>
        <strain evidence="5 12">SMQ-1420</strain>
    </source>
</reference>
<evidence type="ECO:0000313" key="13">
    <source>
        <dbReference type="Proteomes" id="UP000283000"/>
    </source>
</evidence>
<evidence type="ECO:0000313" key="9">
    <source>
        <dbReference type="Proteomes" id="UP000094793"/>
    </source>
</evidence>
<keyword evidence="11" id="KW-1185">Reference proteome</keyword>
<dbReference type="Proteomes" id="UP000282731">
    <property type="component" value="Chromosome"/>
</dbReference>
<dbReference type="EMBL" id="RHFF01000018">
    <property type="protein sequence ID" value="TGD37212.1"/>
    <property type="molecule type" value="Genomic_DNA"/>
</dbReference>
<dbReference type="Proteomes" id="UP000297736">
    <property type="component" value="Unassembled WGS sequence"/>
</dbReference>
<evidence type="ECO:0000313" key="6">
    <source>
        <dbReference type="EMBL" id="PCC52974.1"/>
    </source>
</evidence>
<dbReference type="Proteomes" id="UP000217881">
    <property type="component" value="Unassembled WGS sequence"/>
</dbReference>
<dbReference type="PATRIC" id="fig|1703.10.peg.1242"/>
<accession>A0A2H1JQE7</accession>
<feature type="region of interest" description="Disordered" evidence="1">
    <location>
        <begin position="132"/>
        <end position="151"/>
    </location>
</feature>
<dbReference type="Proteomes" id="UP000234525">
    <property type="component" value="Unassembled WGS sequence"/>
</dbReference>
<reference evidence="6 10" key="3">
    <citation type="journal article" date="2017" name="Elife">
        <title>Extensive horizontal gene transfer in cheese-associated bacteria.</title>
        <authorList>
            <person name="Bonham K.S."/>
            <person name="Wolfe B.E."/>
            <person name="Dutton R.J."/>
        </authorList>
    </citation>
    <scope>NUCLEOTIDE SEQUENCE [LARGE SCALE GENOMIC DNA]</scope>
    <source>
        <strain evidence="6 10">738_8</strain>
    </source>
</reference>
<gene>
    <name evidence="7" type="ORF">BAUR9175_02656</name>
    <name evidence="3" type="ORF">BLSMQ_1207</name>
    <name evidence="6" type="ORF">CIK59_14040</name>
    <name evidence="4" type="ORF">CXR23_06425</name>
    <name evidence="5" type="ORF">CXR27_06205</name>
    <name evidence="8" type="ORF">EB834_16335</name>
</gene>
<evidence type="ECO:0000313" key="12">
    <source>
        <dbReference type="Proteomes" id="UP000282731"/>
    </source>
</evidence>
<reference evidence="9" key="2">
    <citation type="submission" date="2016-09" db="EMBL/GenBank/DDBJ databases">
        <title>Complete Genome Sequence of Brevibacterium linens SMQ-1335.</title>
        <authorList>
            <person name="de Melo A.G."/>
            <person name="Labrie S.J."/>
            <person name="Dumaresq J."/>
            <person name="Roberts R.J."/>
            <person name="Tremblay D.M."/>
            <person name="Moineau S."/>
        </authorList>
    </citation>
    <scope>NUCLEOTIDE SEQUENCE [LARGE SCALE GENOMIC DNA]</scope>
    <source>
        <strain evidence="9">SMQ-1335</strain>
    </source>
</reference>
<reference evidence="11" key="5">
    <citation type="submission" date="2017-03" db="EMBL/GenBank/DDBJ databases">
        <authorList>
            <person name="Monnet C."/>
        </authorList>
    </citation>
    <scope>NUCLEOTIDE SEQUENCE [LARGE SCALE GENOMIC DNA]</scope>
    <source>
        <strain evidence="11">ATCC 9175</strain>
    </source>
</reference>
<protein>
    <submittedName>
        <fullName evidence="3">Uncharacterized protein</fullName>
    </submittedName>
</protein>
<accession>A0A2A3ZN64</accession>
<evidence type="ECO:0000313" key="11">
    <source>
        <dbReference type="Proteomes" id="UP000234525"/>
    </source>
</evidence>
<feature type="transmembrane region" description="Helical" evidence="2">
    <location>
        <begin position="158"/>
        <end position="180"/>
    </location>
</feature>
<keyword evidence="2" id="KW-0472">Membrane</keyword>
<reference evidence="8 14" key="7">
    <citation type="submission" date="2018-10" db="EMBL/GenBank/DDBJ databases">
        <title>Brevibacterium genomes from Austrain hard cheese rinds.</title>
        <authorList>
            <person name="Anast J.M."/>
            <person name="Dzieciol M."/>
            <person name="Schultz D.L."/>
            <person name="Mann E."/>
            <person name="Wagner M."/>
            <person name="Schmitz-Esser S."/>
        </authorList>
    </citation>
    <scope>NUCLEOTIDE SEQUENCE [LARGE SCALE GENOMIC DNA]</scope>
    <source>
        <strain evidence="8 14">L261</strain>
    </source>
</reference>
<dbReference type="AlphaFoldDB" id="A0A1D7W1L9"/>
<evidence type="ECO:0000313" key="7">
    <source>
        <dbReference type="EMBL" id="SMX89292.1"/>
    </source>
</evidence>
<proteinExistence type="predicted"/>
<evidence type="ECO:0000256" key="2">
    <source>
        <dbReference type="SAM" id="Phobius"/>
    </source>
</evidence>
<dbReference type="KEGG" id="blin:BLSMQ_1207"/>
<name>A0A1D7W1L9_BREAU</name>
<dbReference type="eggNOG" id="ENOG5032UYE">
    <property type="taxonomic scope" value="Bacteria"/>
</dbReference>
<reference evidence="12 13" key="8">
    <citation type="submission" date="2019-01" db="EMBL/GenBank/DDBJ databases">
        <title>Comparative genomic analysis of Brevibacterium aurantiacum sheds light on its evolution and its adaptation to smear-ripened cheeses.</title>
        <authorList>
            <person name="Moineau S."/>
        </authorList>
    </citation>
    <scope>NUCLEOTIDE SEQUENCE [LARGE SCALE GENOMIC DNA]</scope>
    <source>
        <strain evidence="4 13">SMQ-1417</strain>
        <strain evidence="5 12">SMQ-1420</strain>
    </source>
</reference>
<dbReference type="EMBL" id="CP025334">
    <property type="protein sequence ID" value="AZT96636.1"/>
    <property type="molecule type" value="Genomic_DNA"/>
</dbReference>
<keyword evidence="2" id="KW-1133">Transmembrane helix</keyword>
<sequence>MTVDAEQVAKALQTDPVYIEESLAGSLNPALMDKAEATMGNVDYDVYVIAVDQDFLDSDLLEQIKVFNGGEGVYVMINGGSALTVDQHFEDQHELQMQVMEQLSIARDEWNVGTPSTTKLNTLLDLYADPQTKTEEEAGTAQEASGSEVQTVDDSGSFAPMFLGIAVLVLAIVIAGIWFTRSWRQRSTKKRLQKKYQLPDRLLERVDSLQRRSLRETINADTTQIADEIDRLQTQNLDAPDSEKVERSLDAYQIARRIVDDEDSERIDLAGAMVLLRQAGREIAEVGAGRTKKAGTRGRSKLPQSLCTINPLHGEAQSTTRLDADGTGVRVPVCRSCQNDRQAANQLQWIFDGDRPYVEGDSVWAQTLFGAIGSDLVTALHRQGR</sequence>
<dbReference type="EMBL" id="CP025330">
    <property type="protein sequence ID" value="AZT92813.1"/>
    <property type="molecule type" value="Genomic_DNA"/>
</dbReference>
<keyword evidence="2" id="KW-0812">Transmembrane</keyword>
<dbReference type="EMBL" id="NRHA01000015">
    <property type="protein sequence ID" value="PCC52974.1"/>
    <property type="molecule type" value="Genomic_DNA"/>
</dbReference>
<accession>A0A1D7W1L9</accession>
<dbReference type="OrthoDB" id="3867729at2"/>
<dbReference type="Proteomes" id="UP000094793">
    <property type="component" value="Chromosome"/>
</dbReference>
<organism evidence="3 9">
    <name type="scientific">Brevibacterium aurantiacum</name>
    <dbReference type="NCBI Taxonomy" id="273384"/>
    <lineage>
        <taxon>Bacteria</taxon>
        <taxon>Bacillati</taxon>
        <taxon>Actinomycetota</taxon>
        <taxon>Actinomycetes</taxon>
        <taxon>Micrococcales</taxon>
        <taxon>Brevibacteriaceae</taxon>
        <taxon>Brevibacterium</taxon>
    </lineage>
</organism>
<dbReference type="RefSeq" id="WP_009883587.1">
    <property type="nucleotide sequence ID" value="NZ_AAGP01000019.1"/>
</dbReference>
<evidence type="ECO:0000313" key="14">
    <source>
        <dbReference type="Proteomes" id="UP000297736"/>
    </source>
</evidence>
<evidence type="ECO:0000313" key="5">
    <source>
        <dbReference type="EMBL" id="AZT96636.1"/>
    </source>
</evidence>
<dbReference type="EMBL" id="CP017150">
    <property type="protein sequence ID" value="AOP52917.1"/>
    <property type="molecule type" value="Genomic_DNA"/>
</dbReference>
<dbReference type="EMBL" id="FXZB01000018">
    <property type="protein sequence ID" value="SMX89292.1"/>
    <property type="molecule type" value="Genomic_DNA"/>
</dbReference>
<evidence type="ECO:0000313" key="8">
    <source>
        <dbReference type="EMBL" id="TGD37212.1"/>
    </source>
</evidence>
<evidence type="ECO:0000313" key="10">
    <source>
        <dbReference type="Proteomes" id="UP000217881"/>
    </source>
</evidence>
<evidence type="ECO:0000313" key="3">
    <source>
        <dbReference type="EMBL" id="AOP52917.1"/>
    </source>
</evidence>
<evidence type="ECO:0000313" key="4">
    <source>
        <dbReference type="EMBL" id="AZT92813.1"/>
    </source>
</evidence>
<evidence type="ECO:0000256" key="1">
    <source>
        <dbReference type="SAM" id="MobiDB-lite"/>
    </source>
</evidence>